<evidence type="ECO:0000313" key="2">
    <source>
        <dbReference type="EMBL" id="CAI2359676.1"/>
    </source>
</evidence>
<dbReference type="Proteomes" id="UP001295684">
    <property type="component" value="Unassembled WGS sequence"/>
</dbReference>
<feature type="region of interest" description="Disordered" evidence="1">
    <location>
        <begin position="509"/>
        <end position="534"/>
    </location>
</feature>
<evidence type="ECO:0000256" key="1">
    <source>
        <dbReference type="SAM" id="MobiDB-lite"/>
    </source>
</evidence>
<feature type="region of interest" description="Disordered" evidence="1">
    <location>
        <begin position="390"/>
        <end position="493"/>
    </location>
</feature>
<gene>
    <name evidence="2" type="ORF">ECRASSUSDP1_LOCUS969</name>
</gene>
<dbReference type="AlphaFoldDB" id="A0AAD1U078"/>
<proteinExistence type="predicted"/>
<comment type="caution">
    <text evidence="2">The sequence shown here is derived from an EMBL/GenBank/DDBJ whole genome shotgun (WGS) entry which is preliminary data.</text>
</comment>
<dbReference type="EMBL" id="CAMPGE010000912">
    <property type="protein sequence ID" value="CAI2359676.1"/>
    <property type="molecule type" value="Genomic_DNA"/>
</dbReference>
<accession>A0AAD1U078</accession>
<feature type="region of interest" description="Disordered" evidence="1">
    <location>
        <begin position="1"/>
        <end position="44"/>
    </location>
</feature>
<reference evidence="2" key="1">
    <citation type="submission" date="2023-07" db="EMBL/GenBank/DDBJ databases">
        <authorList>
            <consortium name="AG Swart"/>
            <person name="Singh M."/>
            <person name="Singh A."/>
            <person name="Seah K."/>
            <person name="Emmerich C."/>
        </authorList>
    </citation>
    <scope>NUCLEOTIDE SEQUENCE</scope>
    <source>
        <strain evidence="2">DP1</strain>
    </source>
</reference>
<evidence type="ECO:0000313" key="3">
    <source>
        <dbReference type="Proteomes" id="UP001295684"/>
    </source>
</evidence>
<feature type="compositionally biased region" description="Basic residues" evidence="1">
    <location>
        <begin position="478"/>
        <end position="488"/>
    </location>
</feature>
<feature type="compositionally biased region" description="Pro residues" evidence="1">
    <location>
        <begin position="19"/>
        <end position="30"/>
    </location>
</feature>
<feature type="compositionally biased region" description="Polar residues" evidence="1">
    <location>
        <begin position="398"/>
        <end position="413"/>
    </location>
</feature>
<keyword evidence="3" id="KW-1185">Reference proteome</keyword>
<sequence length="534" mass="61376">MSSPNSFPTPPSKSTNPKTPFPNPHFPPQNPKYEQTATHKKPNKAETLQQVTGILAEIGLDLTTELKKVVIEEVDKFATGKIDSKASEKRLNESQKMGNDTDEAKKREAELKRLVSQDVQANMPQNRLKFQKESLYKEMRQESERIIQQNKLSPLKNSSSAYQESQENSGLPPESLYSSSNGRIVLAAQQAIDLAKKNLEDTSTLHKKQIKLYKKLIQAQNQKVNDWYKRKTRKSKHIDIIGIIDNQPRIDGVIKDYYHGRTMFSKTVKMENSSNKNKGGFWKLANFTEDEFNELYNLTVLTQPENEGNHLEMRLIRNRNGRGMGDAFLERRNKIYNQQNLDTNTVTIIREVVVNHYEESPDLRRFLPRPSNFRAYQQHSQSFLMEVFQNSDSRKTESGSISNQMRFTETQRLPRQRHTANHLRPSEESKAGVNQPNLPFSRSPTNKIEEESMITSSASSISASNVPEDSEVLDYSGRKGRKHRNRRSAKPEKKYKLQLMVDIQPIIPELDEGFPDDDGWASDPGEEDIDITYF</sequence>
<feature type="compositionally biased region" description="Polar residues" evidence="1">
    <location>
        <begin position="432"/>
        <end position="446"/>
    </location>
</feature>
<protein>
    <submittedName>
        <fullName evidence="2">Uncharacterized protein</fullName>
    </submittedName>
</protein>
<name>A0AAD1U078_EUPCR</name>
<feature type="region of interest" description="Disordered" evidence="1">
    <location>
        <begin position="147"/>
        <end position="176"/>
    </location>
</feature>
<organism evidence="2 3">
    <name type="scientific">Euplotes crassus</name>
    <dbReference type="NCBI Taxonomy" id="5936"/>
    <lineage>
        <taxon>Eukaryota</taxon>
        <taxon>Sar</taxon>
        <taxon>Alveolata</taxon>
        <taxon>Ciliophora</taxon>
        <taxon>Intramacronucleata</taxon>
        <taxon>Spirotrichea</taxon>
        <taxon>Hypotrichia</taxon>
        <taxon>Euplotida</taxon>
        <taxon>Euplotidae</taxon>
        <taxon>Moneuplotes</taxon>
    </lineage>
</organism>
<feature type="compositionally biased region" description="Low complexity" evidence="1">
    <location>
        <begin position="453"/>
        <end position="464"/>
    </location>
</feature>
<feature type="compositionally biased region" description="Polar residues" evidence="1">
    <location>
        <begin position="147"/>
        <end position="169"/>
    </location>
</feature>
<feature type="compositionally biased region" description="Low complexity" evidence="1">
    <location>
        <begin position="1"/>
        <end position="18"/>
    </location>
</feature>